<dbReference type="STRING" id="1097556.R4XEB4"/>
<dbReference type="Proteomes" id="UP000013776">
    <property type="component" value="Unassembled WGS sequence"/>
</dbReference>
<dbReference type="InterPro" id="IPR011583">
    <property type="entry name" value="Chitinase_II/V-like_cat"/>
</dbReference>
<accession>R4XEB4</accession>
<dbReference type="SMART" id="SM00636">
    <property type="entry name" value="Glyco_18"/>
    <property type="match status" value="1"/>
</dbReference>
<dbReference type="GO" id="GO:0008061">
    <property type="term" value="F:chitin binding"/>
    <property type="evidence" value="ECO:0007669"/>
    <property type="project" value="InterPro"/>
</dbReference>
<dbReference type="Pfam" id="PF00704">
    <property type="entry name" value="Glyco_hydro_18"/>
    <property type="match status" value="1"/>
</dbReference>
<name>R4XEB4_TAPDE</name>
<dbReference type="GO" id="GO:0012505">
    <property type="term" value="C:endomembrane system"/>
    <property type="evidence" value="ECO:0007669"/>
    <property type="project" value="TreeGrafter"/>
</dbReference>
<organism evidence="4 5">
    <name type="scientific">Taphrina deformans (strain PYCC 5710 / ATCC 11124 / CBS 356.35 / IMI 108563 / JCM 9778 / NBRC 8474)</name>
    <name type="common">Peach leaf curl fungus</name>
    <name type="synonym">Lalaria deformans</name>
    <dbReference type="NCBI Taxonomy" id="1097556"/>
    <lineage>
        <taxon>Eukaryota</taxon>
        <taxon>Fungi</taxon>
        <taxon>Dikarya</taxon>
        <taxon>Ascomycota</taxon>
        <taxon>Taphrinomycotina</taxon>
        <taxon>Taphrinomycetes</taxon>
        <taxon>Taphrinales</taxon>
        <taxon>Taphrinaceae</taxon>
        <taxon>Taphrina</taxon>
    </lineage>
</organism>
<protein>
    <recommendedName>
        <fullName evidence="2">Chitinase domain-containing protein 1</fullName>
    </recommendedName>
</protein>
<dbReference type="PROSITE" id="PS51910">
    <property type="entry name" value="GH18_2"/>
    <property type="match status" value="1"/>
</dbReference>
<gene>
    <name evidence="4" type="ORF">TAPDE_004561</name>
</gene>
<evidence type="ECO:0000256" key="1">
    <source>
        <dbReference type="ARBA" id="ARBA00009336"/>
    </source>
</evidence>
<evidence type="ECO:0000313" key="5">
    <source>
        <dbReference type="Proteomes" id="UP000013776"/>
    </source>
</evidence>
<evidence type="ECO:0000256" key="2">
    <source>
        <dbReference type="ARBA" id="ARBA00040976"/>
    </source>
</evidence>
<sequence length="342" mass="38179">MTPWNKAGYGYTTLHSERLSHVAPVWYQVKLQGASVTLEGTDAIDQTWLSTLHPTTKVVPRFEVQFASRKEVEAVLFFPRDEVKDITDTIMKEVTFRGYDGIVLEVSYVAQMDNLVKQLSKALRDVNKELILVIPAHHKVHEVSPFSHRDLLKYEPQVDYFSLNAYDHGAALGENIGNAPLPWLRQILDELIGSVDKAGTTTAEFEAYDDDGDPFEDDVFSDTSGGTSPGGTDTKAVLPWAGKVLLGLNFYGYTFTSDGVINTITATEYKGLLEFSQVSIPLTVEWHERVGEHGLDGKLWTIWYPTVLSLLHRVDLAAEYGIGLSIWEAGQGLDHFWDIVSV</sequence>
<evidence type="ECO:0000313" key="4">
    <source>
        <dbReference type="EMBL" id="CCG84162.1"/>
    </source>
</evidence>
<evidence type="ECO:0000259" key="3">
    <source>
        <dbReference type="PROSITE" id="PS51910"/>
    </source>
</evidence>
<dbReference type="AlphaFoldDB" id="R4XEB4"/>
<dbReference type="GO" id="GO:0005975">
    <property type="term" value="P:carbohydrate metabolic process"/>
    <property type="evidence" value="ECO:0007669"/>
    <property type="project" value="InterPro"/>
</dbReference>
<proteinExistence type="inferred from homology"/>
<dbReference type="eggNOG" id="KOG2091">
    <property type="taxonomic scope" value="Eukaryota"/>
</dbReference>
<dbReference type="EMBL" id="CAHR02000208">
    <property type="protein sequence ID" value="CCG84162.1"/>
    <property type="molecule type" value="Genomic_DNA"/>
</dbReference>
<dbReference type="Gene3D" id="3.20.20.80">
    <property type="entry name" value="Glycosidases"/>
    <property type="match status" value="1"/>
</dbReference>
<dbReference type="SUPFAM" id="SSF51445">
    <property type="entry name" value="(Trans)glycosidases"/>
    <property type="match status" value="1"/>
</dbReference>
<dbReference type="PANTHER" id="PTHR46066">
    <property type="entry name" value="CHITINASE DOMAIN-CONTAINING PROTEIN 1 FAMILY MEMBER"/>
    <property type="match status" value="1"/>
</dbReference>
<feature type="domain" description="GH18" evidence="3">
    <location>
        <begin position="1"/>
        <end position="342"/>
    </location>
</feature>
<dbReference type="PANTHER" id="PTHR46066:SF2">
    <property type="entry name" value="CHITINASE DOMAIN-CONTAINING PROTEIN 1"/>
    <property type="match status" value="1"/>
</dbReference>
<keyword evidence="5" id="KW-1185">Reference proteome</keyword>
<comment type="caution">
    <text evidence="4">The sequence shown here is derived from an EMBL/GenBank/DDBJ whole genome shotgun (WGS) entry which is preliminary data.</text>
</comment>
<dbReference type="OrthoDB" id="10254444at2759"/>
<reference evidence="4 5" key="1">
    <citation type="journal article" date="2013" name="MBio">
        <title>Genome sequencing of the plant pathogen Taphrina deformans, the causal agent of peach leaf curl.</title>
        <authorList>
            <person name="Cisse O.H."/>
            <person name="Almeida J.M.G.C.F."/>
            <person name="Fonseca A."/>
            <person name="Kumar A.A."/>
            <person name="Salojaervi J."/>
            <person name="Overmyer K."/>
            <person name="Hauser P.M."/>
            <person name="Pagni M."/>
        </authorList>
    </citation>
    <scope>NUCLEOTIDE SEQUENCE [LARGE SCALE GENOMIC DNA]</scope>
    <source>
        <strain evidence="5">PYCC 5710 / ATCC 11124 / CBS 356.35 / IMI 108563 / JCM 9778 / NBRC 8474</strain>
    </source>
</reference>
<dbReference type="InterPro" id="IPR017853">
    <property type="entry name" value="GH"/>
</dbReference>
<dbReference type="VEuPathDB" id="FungiDB:TAPDE_004561"/>
<dbReference type="InterPro" id="IPR001223">
    <property type="entry name" value="Glyco_hydro18_cat"/>
</dbReference>
<comment type="similarity">
    <text evidence="1">Belongs to the glycosyl hydrolase 18 family.</text>
</comment>
<dbReference type="GO" id="GO:0070492">
    <property type="term" value="F:oligosaccharide binding"/>
    <property type="evidence" value="ECO:0007669"/>
    <property type="project" value="TreeGrafter"/>
</dbReference>